<dbReference type="PROSITE" id="PS51299">
    <property type="entry name" value="HTH_APSES"/>
    <property type="match status" value="1"/>
</dbReference>
<dbReference type="RefSeq" id="XP_020061754.1">
    <property type="nucleotide sequence ID" value="XM_020208778.1"/>
</dbReference>
<dbReference type="PANTHER" id="PTHR43828">
    <property type="entry name" value="ASPARAGINASE"/>
    <property type="match status" value="1"/>
</dbReference>
<keyword evidence="2" id="KW-0238">DNA-binding</keyword>
<feature type="non-terminal residue" evidence="2">
    <location>
        <position position="114"/>
    </location>
</feature>
<name>A0A1E4SB56_9ASCO</name>
<dbReference type="PANTHER" id="PTHR43828:SF5">
    <property type="entry name" value="TRANSCRIPTIONAL REPRESSOR XBP1"/>
    <property type="match status" value="1"/>
</dbReference>
<dbReference type="STRING" id="984487.A0A1E4SB56"/>
<dbReference type="InterPro" id="IPR036887">
    <property type="entry name" value="HTH_APSES_sf"/>
</dbReference>
<dbReference type="Proteomes" id="UP000094285">
    <property type="component" value="Unassembled WGS sequence"/>
</dbReference>
<dbReference type="EMBL" id="KV453918">
    <property type="protein sequence ID" value="ODV76632.1"/>
    <property type="molecule type" value="Genomic_DNA"/>
</dbReference>
<dbReference type="GO" id="GO:0000981">
    <property type="term" value="F:DNA-binding transcription factor activity, RNA polymerase II-specific"/>
    <property type="evidence" value="ECO:0007669"/>
    <property type="project" value="UniProtKB-ARBA"/>
</dbReference>
<organism evidence="2 3">
    <name type="scientific">Suhomyces tanzawaensis NRRL Y-17324</name>
    <dbReference type="NCBI Taxonomy" id="984487"/>
    <lineage>
        <taxon>Eukaryota</taxon>
        <taxon>Fungi</taxon>
        <taxon>Dikarya</taxon>
        <taxon>Ascomycota</taxon>
        <taxon>Saccharomycotina</taxon>
        <taxon>Pichiomycetes</taxon>
        <taxon>Debaryomycetaceae</taxon>
        <taxon>Suhomyces</taxon>
    </lineage>
</organism>
<keyword evidence="3" id="KW-1185">Reference proteome</keyword>
<dbReference type="GO" id="GO:0030907">
    <property type="term" value="C:MBF transcription complex"/>
    <property type="evidence" value="ECO:0007669"/>
    <property type="project" value="TreeGrafter"/>
</dbReference>
<dbReference type="GO" id="GO:0033309">
    <property type="term" value="C:SBF transcription complex"/>
    <property type="evidence" value="ECO:0007669"/>
    <property type="project" value="TreeGrafter"/>
</dbReference>
<dbReference type="AlphaFoldDB" id="A0A1E4SB56"/>
<accession>A0A1E4SB56</accession>
<protein>
    <submittedName>
        <fullName evidence="2">DNA-binding domain of Mlu1-box binding protein MBP1</fullName>
    </submittedName>
</protein>
<evidence type="ECO:0000313" key="3">
    <source>
        <dbReference type="Proteomes" id="UP000094285"/>
    </source>
</evidence>
<feature type="domain" description="HTH APSES-type" evidence="1">
    <location>
        <begin position="11"/>
        <end position="114"/>
    </location>
</feature>
<proteinExistence type="predicted"/>
<dbReference type="Gene3D" id="3.10.260.10">
    <property type="entry name" value="Transcription regulator HTH, APSES-type DNA-binding domain"/>
    <property type="match status" value="1"/>
</dbReference>
<dbReference type="SUPFAM" id="SSF54616">
    <property type="entry name" value="DNA-binding domain of Mlu1-box binding protein MBP1"/>
    <property type="match status" value="1"/>
</dbReference>
<dbReference type="InterPro" id="IPR003163">
    <property type="entry name" value="Tscrpt_reg_HTH_APSES-type"/>
</dbReference>
<dbReference type="InterPro" id="IPR051642">
    <property type="entry name" value="SWI6-like"/>
</dbReference>
<dbReference type="GO" id="GO:0003677">
    <property type="term" value="F:DNA binding"/>
    <property type="evidence" value="ECO:0007669"/>
    <property type="project" value="UniProtKB-KW"/>
</dbReference>
<dbReference type="OrthoDB" id="5562739at2759"/>
<sequence>PHHHVTPGGYLTLAIDPVRNYLTVYEYLVNNHWIIWDYETGFVHLTGIWKASSSLKADIVKLLESTPKQYQPYIKRIRGGFLKIQGTWLPFNLCRVLARRFCYYIRYELIPIFG</sequence>
<gene>
    <name evidence="2" type="ORF">CANTADRAFT_39038</name>
</gene>
<evidence type="ECO:0000259" key="1">
    <source>
        <dbReference type="PROSITE" id="PS51299"/>
    </source>
</evidence>
<dbReference type="GeneID" id="30982914"/>
<reference evidence="3" key="1">
    <citation type="submission" date="2016-05" db="EMBL/GenBank/DDBJ databases">
        <title>Comparative genomics of biotechnologically important yeasts.</title>
        <authorList>
            <consortium name="DOE Joint Genome Institute"/>
            <person name="Riley R."/>
            <person name="Haridas S."/>
            <person name="Wolfe K.H."/>
            <person name="Lopes M.R."/>
            <person name="Hittinger C.T."/>
            <person name="Goker M."/>
            <person name="Salamov A."/>
            <person name="Wisecaver J."/>
            <person name="Long T.M."/>
            <person name="Aerts A.L."/>
            <person name="Barry K."/>
            <person name="Choi C."/>
            <person name="Clum A."/>
            <person name="Coughlan A.Y."/>
            <person name="Deshpande S."/>
            <person name="Douglass A.P."/>
            <person name="Hanson S.J."/>
            <person name="Klenk H.-P."/>
            <person name="Labutti K."/>
            <person name="Lapidus A."/>
            <person name="Lindquist E."/>
            <person name="Lipzen A."/>
            <person name="Meier-Kolthoff J.P."/>
            <person name="Ohm R.A."/>
            <person name="Otillar R.P."/>
            <person name="Pangilinan J."/>
            <person name="Peng Y."/>
            <person name="Rokas A."/>
            <person name="Rosa C.A."/>
            <person name="Scheuner C."/>
            <person name="Sibirny A.A."/>
            <person name="Slot J.C."/>
            <person name="Stielow J.B."/>
            <person name="Sun H."/>
            <person name="Kurtzman C.P."/>
            <person name="Blackwell M."/>
            <person name="Grigoriev I.V."/>
            <person name="Jeffries T.W."/>
        </authorList>
    </citation>
    <scope>NUCLEOTIDE SEQUENCE [LARGE SCALE GENOMIC DNA]</scope>
    <source>
        <strain evidence="3">NRRL Y-17324</strain>
    </source>
</reference>
<feature type="non-terminal residue" evidence="2">
    <location>
        <position position="1"/>
    </location>
</feature>
<evidence type="ECO:0000313" key="2">
    <source>
        <dbReference type="EMBL" id="ODV76632.1"/>
    </source>
</evidence>